<evidence type="ECO:0000313" key="2">
    <source>
        <dbReference type="EnsemblPlants" id="AET3Gv20805400.1"/>
    </source>
</evidence>
<reference evidence="2" key="5">
    <citation type="journal article" date="2021" name="G3 (Bethesda)">
        <title>Aegilops tauschii genome assembly Aet v5.0 features greater sequence contiguity and improved annotation.</title>
        <authorList>
            <person name="Wang L."/>
            <person name="Zhu T."/>
            <person name="Rodriguez J.C."/>
            <person name="Deal K.R."/>
            <person name="Dubcovsky J."/>
            <person name="McGuire P.E."/>
            <person name="Lux T."/>
            <person name="Spannagl M."/>
            <person name="Mayer K.F.X."/>
            <person name="Baldrich P."/>
            <person name="Meyers B.C."/>
            <person name="Huo N."/>
            <person name="Gu Y.Q."/>
            <person name="Zhou H."/>
            <person name="Devos K.M."/>
            <person name="Bennetzen J.L."/>
            <person name="Unver T."/>
            <person name="Budak H."/>
            <person name="Gulick P.J."/>
            <person name="Galiba G."/>
            <person name="Kalapos B."/>
            <person name="Nelson D.R."/>
            <person name="Li P."/>
            <person name="You F.M."/>
            <person name="Luo M.C."/>
            <person name="Dvorak J."/>
        </authorList>
    </citation>
    <scope>NUCLEOTIDE SEQUENCE [LARGE SCALE GENOMIC DNA]</scope>
    <source>
        <strain evidence="2">cv. AL8/78</strain>
    </source>
</reference>
<evidence type="ECO:0000313" key="3">
    <source>
        <dbReference type="Proteomes" id="UP000015105"/>
    </source>
</evidence>
<dbReference type="AlphaFoldDB" id="A0A453FWD4"/>
<reference evidence="3" key="2">
    <citation type="journal article" date="2017" name="Nat. Plants">
        <title>The Aegilops tauschii genome reveals multiple impacts of transposons.</title>
        <authorList>
            <person name="Zhao G."/>
            <person name="Zou C."/>
            <person name="Li K."/>
            <person name="Wang K."/>
            <person name="Li T."/>
            <person name="Gao L."/>
            <person name="Zhang X."/>
            <person name="Wang H."/>
            <person name="Yang Z."/>
            <person name="Liu X."/>
            <person name="Jiang W."/>
            <person name="Mao L."/>
            <person name="Kong X."/>
            <person name="Jiao Y."/>
            <person name="Jia J."/>
        </authorList>
    </citation>
    <scope>NUCLEOTIDE SEQUENCE [LARGE SCALE GENOMIC DNA]</scope>
    <source>
        <strain evidence="3">cv. AL8/78</strain>
    </source>
</reference>
<feature type="compositionally biased region" description="Basic and acidic residues" evidence="1">
    <location>
        <begin position="92"/>
        <end position="105"/>
    </location>
</feature>
<name>A0A453FWD4_AEGTS</name>
<protein>
    <submittedName>
        <fullName evidence="2">Uncharacterized protein</fullName>
    </submittedName>
</protein>
<sequence length="105" mass="10794">SGAGGRTEDGVGGVHGDLVLGGVADEALGVGEADVGGRGAVALVIRDDLHPVVLPHADARVGGAQVDADRRPLSSLRHLLSKLERGNGNSKMKSELRTRDLREIA</sequence>
<reference evidence="3" key="1">
    <citation type="journal article" date="2014" name="Science">
        <title>Ancient hybridizations among the ancestral genomes of bread wheat.</title>
        <authorList>
            <consortium name="International Wheat Genome Sequencing Consortium,"/>
            <person name="Marcussen T."/>
            <person name="Sandve S.R."/>
            <person name="Heier L."/>
            <person name="Spannagl M."/>
            <person name="Pfeifer M."/>
            <person name="Jakobsen K.S."/>
            <person name="Wulff B.B."/>
            <person name="Steuernagel B."/>
            <person name="Mayer K.F."/>
            <person name="Olsen O.A."/>
        </authorList>
    </citation>
    <scope>NUCLEOTIDE SEQUENCE [LARGE SCALE GENOMIC DNA]</scope>
    <source>
        <strain evidence="3">cv. AL8/78</strain>
    </source>
</reference>
<dbReference type="InterPro" id="IPR019651">
    <property type="entry name" value="Glutamate_DH_NAD-spec"/>
</dbReference>
<proteinExistence type="predicted"/>
<feature type="region of interest" description="Disordered" evidence="1">
    <location>
        <begin position="84"/>
        <end position="105"/>
    </location>
</feature>
<dbReference type="Pfam" id="PF10712">
    <property type="entry name" value="NAD-GH"/>
    <property type="match status" value="1"/>
</dbReference>
<keyword evidence="3" id="KW-1185">Reference proteome</keyword>
<reference evidence="2" key="3">
    <citation type="journal article" date="2017" name="Nature">
        <title>Genome sequence of the progenitor of the wheat D genome Aegilops tauschii.</title>
        <authorList>
            <person name="Luo M.C."/>
            <person name="Gu Y.Q."/>
            <person name="Puiu D."/>
            <person name="Wang H."/>
            <person name="Twardziok S.O."/>
            <person name="Deal K.R."/>
            <person name="Huo N."/>
            <person name="Zhu T."/>
            <person name="Wang L."/>
            <person name="Wang Y."/>
            <person name="McGuire P.E."/>
            <person name="Liu S."/>
            <person name="Long H."/>
            <person name="Ramasamy R.K."/>
            <person name="Rodriguez J.C."/>
            <person name="Van S.L."/>
            <person name="Yuan L."/>
            <person name="Wang Z."/>
            <person name="Xia Z."/>
            <person name="Xiao L."/>
            <person name="Anderson O.D."/>
            <person name="Ouyang S."/>
            <person name="Liang Y."/>
            <person name="Zimin A.V."/>
            <person name="Pertea G."/>
            <person name="Qi P."/>
            <person name="Bennetzen J.L."/>
            <person name="Dai X."/>
            <person name="Dawson M.W."/>
            <person name="Muller H.G."/>
            <person name="Kugler K."/>
            <person name="Rivarola-Duarte L."/>
            <person name="Spannagl M."/>
            <person name="Mayer K.F.X."/>
            <person name="Lu F.H."/>
            <person name="Bevan M.W."/>
            <person name="Leroy P."/>
            <person name="Li P."/>
            <person name="You F.M."/>
            <person name="Sun Q."/>
            <person name="Liu Z."/>
            <person name="Lyons E."/>
            <person name="Wicker T."/>
            <person name="Salzberg S.L."/>
            <person name="Devos K.M."/>
            <person name="Dvorak J."/>
        </authorList>
    </citation>
    <scope>NUCLEOTIDE SEQUENCE [LARGE SCALE GENOMIC DNA]</scope>
    <source>
        <strain evidence="2">cv. AL8/78</strain>
    </source>
</reference>
<dbReference type="Gramene" id="AET3Gv20805400.1">
    <property type="protein sequence ID" value="AET3Gv20805400.1"/>
    <property type="gene ID" value="AET3Gv20805400"/>
</dbReference>
<reference evidence="2" key="4">
    <citation type="submission" date="2019-03" db="UniProtKB">
        <authorList>
            <consortium name="EnsemblPlants"/>
        </authorList>
    </citation>
    <scope>IDENTIFICATION</scope>
</reference>
<evidence type="ECO:0000256" key="1">
    <source>
        <dbReference type="SAM" id="MobiDB-lite"/>
    </source>
</evidence>
<dbReference type="Proteomes" id="UP000015105">
    <property type="component" value="Chromosome 3D"/>
</dbReference>
<accession>A0A453FWD4</accession>
<dbReference type="EnsemblPlants" id="AET3Gv20805400.1">
    <property type="protein sequence ID" value="AET3Gv20805400.1"/>
    <property type="gene ID" value="AET3Gv20805400"/>
</dbReference>
<dbReference type="STRING" id="200361.A0A453FWD4"/>
<organism evidence="2 3">
    <name type="scientific">Aegilops tauschii subsp. strangulata</name>
    <name type="common">Goatgrass</name>
    <dbReference type="NCBI Taxonomy" id="200361"/>
    <lineage>
        <taxon>Eukaryota</taxon>
        <taxon>Viridiplantae</taxon>
        <taxon>Streptophyta</taxon>
        <taxon>Embryophyta</taxon>
        <taxon>Tracheophyta</taxon>
        <taxon>Spermatophyta</taxon>
        <taxon>Magnoliopsida</taxon>
        <taxon>Liliopsida</taxon>
        <taxon>Poales</taxon>
        <taxon>Poaceae</taxon>
        <taxon>BOP clade</taxon>
        <taxon>Pooideae</taxon>
        <taxon>Triticodae</taxon>
        <taxon>Triticeae</taxon>
        <taxon>Triticinae</taxon>
        <taxon>Aegilops</taxon>
    </lineage>
</organism>